<sequence length="110" mass="12391">MTAHSASANAPYRIFAEFETSEESFGPFLDLCRYDARESRQEEPGCLDFTVLVPEGERNVIVLFEVYRDKAAFEAHRNTPHFVKFARGGADMNVITRTVRPLLGPEAATH</sequence>
<accession>A0A506UKQ4</accession>
<evidence type="ECO:0000313" key="2">
    <source>
        <dbReference type="EMBL" id="TPW33900.1"/>
    </source>
</evidence>
<dbReference type="Pfam" id="PF03992">
    <property type="entry name" value="ABM"/>
    <property type="match status" value="1"/>
</dbReference>
<protein>
    <submittedName>
        <fullName evidence="2">Antibiotic biosynthesis monooxygenase</fullName>
    </submittedName>
</protein>
<keyword evidence="3" id="KW-1185">Reference proteome</keyword>
<dbReference type="InterPro" id="IPR007138">
    <property type="entry name" value="ABM_dom"/>
</dbReference>
<dbReference type="EMBL" id="SORZ01000002">
    <property type="protein sequence ID" value="TPW33900.1"/>
    <property type="molecule type" value="Genomic_DNA"/>
</dbReference>
<dbReference type="GO" id="GO:0004497">
    <property type="term" value="F:monooxygenase activity"/>
    <property type="evidence" value="ECO:0007669"/>
    <property type="project" value="UniProtKB-KW"/>
</dbReference>
<gene>
    <name evidence="2" type="ORF">E3202_04725</name>
</gene>
<dbReference type="PANTHER" id="PTHR33336:SF1">
    <property type="entry name" value="(4S)-4-HYDROXY-5-PHOSPHONOOXYPENTANE-2,3-DIONE ISOMERASE"/>
    <property type="match status" value="1"/>
</dbReference>
<dbReference type="PANTHER" id="PTHR33336">
    <property type="entry name" value="QUINOL MONOOXYGENASE YGIN-RELATED"/>
    <property type="match status" value="1"/>
</dbReference>
<evidence type="ECO:0000259" key="1">
    <source>
        <dbReference type="PROSITE" id="PS51725"/>
    </source>
</evidence>
<dbReference type="SUPFAM" id="SSF54909">
    <property type="entry name" value="Dimeric alpha+beta barrel"/>
    <property type="match status" value="1"/>
</dbReference>
<dbReference type="AlphaFoldDB" id="A0A506UKQ4"/>
<proteinExistence type="predicted"/>
<dbReference type="RefSeq" id="WP_165600610.1">
    <property type="nucleotide sequence ID" value="NZ_SORZ01000002.1"/>
</dbReference>
<dbReference type="InterPro" id="IPR050744">
    <property type="entry name" value="AI-2_Isomerase_LsrG"/>
</dbReference>
<evidence type="ECO:0000313" key="3">
    <source>
        <dbReference type="Proteomes" id="UP000315037"/>
    </source>
</evidence>
<dbReference type="Gene3D" id="3.30.70.100">
    <property type="match status" value="1"/>
</dbReference>
<dbReference type="GO" id="GO:0005829">
    <property type="term" value="C:cytosol"/>
    <property type="evidence" value="ECO:0007669"/>
    <property type="project" value="TreeGrafter"/>
</dbReference>
<name>A0A506UKQ4_9PROT</name>
<dbReference type="Proteomes" id="UP000315037">
    <property type="component" value="Unassembled WGS sequence"/>
</dbReference>
<dbReference type="InterPro" id="IPR011008">
    <property type="entry name" value="Dimeric_a/b-barrel"/>
</dbReference>
<comment type="caution">
    <text evidence="2">The sequence shown here is derived from an EMBL/GenBank/DDBJ whole genome shotgun (WGS) entry which is preliminary data.</text>
</comment>
<feature type="domain" description="ABM" evidence="1">
    <location>
        <begin position="12"/>
        <end position="110"/>
    </location>
</feature>
<reference evidence="2 3" key="1">
    <citation type="submission" date="2019-03" db="EMBL/GenBank/DDBJ databases">
        <title>The complete genome sequence of Neokomagataea sp. Jb2 NBRC113641.</title>
        <authorList>
            <person name="Chua K.-O."/>
            <person name="Chan K.-G."/>
            <person name="See-Too W.-S."/>
        </authorList>
    </citation>
    <scope>NUCLEOTIDE SEQUENCE [LARGE SCALE GENOMIC DNA]</scope>
    <source>
        <strain evidence="2 3">Jb2</strain>
    </source>
</reference>
<keyword evidence="2" id="KW-0503">Monooxygenase</keyword>
<keyword evidence="2" id="KW-0560">Oxidoreductase</keyword>
<organism evidence="2 3">
    <name type="scientific">Oecophyllibacter saccharovorans</name>
    <dbReference type="NCBI Taxonomy" id="2558360"/>
    <lineage>
        <taxon>Bacteria</taxon>
        <taxon>Pseudomonadati</taxon>
        <taxon>Pseudomonadota</taxon>
        <taxon>Alphaproteobacteria</taxon>
        <taxon>Acetobacterales</taxon>
        <taxon>Acetobacteraceae</taxon>
        <taxon>Oecophyllibacter</taxon>
    </lineage>
</organism>
<dbReference type="PROSITE" id="PS51725">
    <property type="entry name" value="ABM"/>
    <property type="match status" value="1"/>
</dbReference>